<organism evidence="1 2">
    <name type="scientific">Gymnopilus dilepis</name>
    <dbReference type="NCBI Taxonomy" id="231916"/>
    <lineage>
        <taxon>Eukaryota</taxon>
        <taxon>Fungi</taxon>
        <taxon>Dikarya</taxon>
        <taxon>Basidiomycota</taxon>
        <taxon>Agaricomycotina</taxon>
        <taxon>Agaricomycetes</taxon>
        <taxon>Agaricomycetidae</taxon>
        <taxon>Agaricales</taxon>
        <taxon>Agaricineae</taxon>
        <taxon>Hymenogastraceae</taxon>
        <taxon>Gymnopilus</taxon>
    </lineage>
</organism>
<evidence type="ECO:0000313" key="1">
    <source>
        <dbReference type="EMBL" id="PPQ86118.1"/>
    </source>
</evidence>
<evidence type="ECO:0000313" key="2">
    <source>
        <dbReference type="Proteomes" id="UP000284706"/>
    </source>
</evidence>
<dbReference type="EMBL" id="NHYE01004141">
    <property type="protein sequence ID" value="PPQ86118.1"/>
    <property type="molecule type" value="Genomic_DNA"/>
</dbReference>
<sequence length="124" mass="13506">MGNLGLHDTTAGCVLKLQALTTPVVVVLTVAVGRKEDLGLAPYKLFWTRLRANNNIADGSSFVRAKLEKWEGEKNSRANFRNSGWATVKMAWVKLSLAALLKPHGSTVHGSCQSRHSISWGFGT</sequence>
<accession>A0A409X5P0</accession>
<name>A0A409X5P0_9AGAR</name>
<keyword evidence="2" id="KW-1185">Reference proteome</keyword>
<proteinExistence type="predicted"/>
<dbReference type="InParanoid" id="A0A409X5P0"/>
<comment type="caution">
    <text evidence="1">The sequence shown here is derived from an EMBL/GenBank/DDBJ whole genome shotgun (WGS) entry which is preliminary data.</text>
</comment>
<reference evidence="1 2" key="1">
    <citation type="journal article" date="2018" name="Evol. Lett.">
        <title>Horizontal gene cluster transfer increased hallucinogenic mushroom diversity.</title>
        <authorList>
            <person name="Reynolds H.T."/>
            <person name="Vijayakumar V."/>
            <person name="Gluck-Thaler E."/>
            <person name="Korotkin H.B."/>
            <person name="Matheny P.B."/>
            <person name="Slot J.C."/>
        </authorList>
    </citation>
    <scope>NUCLEOTIDE SEQUENCE [LARGE SCALE GENOMIC DNA]</scope>
    <source>
        <strain evidence="1 2">SRW20</strain>
    </source>
</reference>
<dbReference type="AlphaFoldDB" id="A0A409X5P0"/>
<gene>
    <name evidence="1" type="ORF">CVT26_000587</name>
</gene>
<dbReference type="Proteomes" id="UP000284706">
    <property type="component" value="Unassembled WGS sequence"/>
</dbReference>
<protein>
    <submittedName>
        <fullName evidence="1">Uncharacterized protein</fullName>
    </submittedName>
</protein>